<dbReference type="Pfam" id="PF05343">
    <property type="entry name" value="Peptidase_M42"/>
    <property type="match status" value="1"/>
</dbReference>
<protein>
    <submittedName>
        <fullName evidence="9">Exoaminopeptidase</fullName>
        <ecNumber evidence="9">3.4.11.-</ecNumber>
    </submittedName>
</protein>
<dbReference type="Proteomes" id="UP000095594">
    <property type="component" value="Unassembled WGS sequence"/>
</dbReference>
<organism evidence="9 10">
    <name type="scientific">Clostridium disporicum</name>
    <dbReference type="NCBI Taxonomy" id="84024"/>
    <lineage>
        <taxon>Bacteria</taxon>
        <taxon>Bacillati</taxon>
        <taxon>Bacillota</taxon>
        <taxon>Clostridia</taxon>
        <taxon>Eubacteriales</taxon>
        <taxon>Clostridiaceae</taxon>
        <taxon>Clostridium</taxon>
    </lineage>
</organism>
<feature type="binding site" evidence="8">
    <location>
        <position position="329"/>
    </location>
    <ligand>
        <name>Zn(2+)</name>
        <dbReference type="ChEBI" id="CHEBI:29105"/>
        <label>2</label>
    </ligand>
</feature>
<dbReference type="EMBL" id="CYZX01000005">
    <property type="protein sequence ID" value="CUO07601.1"/>
    <property type="molecule type" value="Genomic_DNA"/>
</dbReference>
<dbReference type="PANTHER" id="PTHR32481">
    <property type="entry name" value="AMINOPEPTIDASE"/>
    <property type="match status" value="1"/>
</dbReference>
<feature type="binding site" evidence="8">
    <location>
        <position position="222"/>
    </location>
    <ligand>
        <name>Zn(2+)</name>
        <dbReference type="ChEBI" id="CHEBI:29105"/>
        <label>2</label>
    </ligand>
</feature>
<evidence type="ECO:0000313" key="10">
    <source>
        <dbReference type="Proteomes" id="UP000095594"/>
    </source>
</evidence>
<evidence type="ECO:0000256" key="6">
    <source>
        <dbReference type="PIRNR" id="PIRNR001123"/>
    </source>
</evidence>
<dbReference type="PANTHER" id="PTHR32481:SF0">
    <property type="entry name" value="AMINOPEPTIDASE YPDE-RELATED"/>
    <property type="match status" value="1"/>
</dbReference>
<evidence type="ECO:0000256" key="1">
    <source>
        <dbReference type="ARBA" id="ARBA00006272"/>
    </source>
</evidence>
<evidence type="ECO:0000256" key="7">
    <source>
        <dbReference type="PIRSR" id="PIRSR001123-1"/>
    </source>
</evidence>
<dbReference type="SUPFAM" id="SSF53187">
    <property type="entry name" value="Zn-dependent exopeptidases"/>
    <property type="match status" value="1"/>
</dbReference>
<evidence type="ECO:0000256" key="5">
    <source>
        <dbReference type="ARBA" id="ARBA00022801"/>
    </source>
</evidence>
<sequence length="368" mass="40509">MSLSKESSIYDVDLDMLRELSEADGISGCEKEVSRVMKKYLEKYSDEISYDNLGSIIGLKKGKEDGPKIMIAGHLDEVGFIVRDIDKDGYVKLLPVGGWWGHVLPSQRLIITTSEGKKIVGVVGSRAPHGMPAKEKEKVILPKDLHLDLGVDNREEVEALGIQIGDMITPDTKFEVMNNPNYLLGKAWDDRIGAAVAIDVLRELDGVEHDANVYSVGTVQEEVGIRGARTATANIKPDIAFALDVTTAKDTPMDKGGAKLGGGIILSVLDSLSLANRGLLNKLEAIASEVGLELNYDFMVAGGTDTANIHKSFDGIIAMTLSIPTRYMHSHRLVIHRRDYVETVKIIAEFCKRVDRELLEEIRLNNRR</sequence>
<evidence type="ECO:0000256" key="3">
    <source>
        <dbReference type="ARBA" id="ARBA00022670"/>
    </source>
</evidence>
<keyword evidence="3" id="KW-0645">Protease</keyword>
<dbReference type="RefSeq" id="WP_055264374.1">
    <property type="nucleotide sequence ID" value="NZ_CABIXQ010000005.1"/>
</dbReference>
<keyword evidence="5 9" id="KW-0378">Hydrolase</keyword>
<dbReference type="OrthoDB" id="9772053at2"/>
<dbReference type="InterPro" id="IPR023367">
    <property type="entry name" value="Peptidase_M42_dom2"/>
</dbReference>
<dbReference type="GO" id="GO:0046872">
    <property type="term" value="F:metal ion binding"/>
    <property type="evidence" value="ECO:0007669"/>
    <property type="project" value="UniProtKB-UniRule"/>
</dbReference>
<dbReference type="PIRSF" id="PIRSF001123">
    <property type="entry name" value="PepA_GA"/>
    <property type="match status" value="1"/>
</dbReference>
<dbReference type="InterPro" id="IPR051464">
    <property type="entry name" value="Peptidase_M42_aminopept"/>
</dbReference>
<feature type="binding site" evidence="8">
    <location>
        <position position="244"/>
    </location>
    <ligand>
        <name>Zn(2+)</name>
        <dbReference type="ChEBI" id="CHEBI:29105"/>
        <label>1</label>
    </ligand>
</feature>
<evidence type="ECO:0000256" key="8">
    <source>
        <dbReference type="PIRSR" id="PIRSR001123-2"/>
    </source>
</evidence>
<dbReference type="SUPFAM" id="SSF101821">
    <property type="entry name" value="Aminopeptidase/glucanase lid domain"/>
    <property type="match status" value="1"/>
</dbReference>
<dbReference type="CDD" id="cd05656">
    <property type="entry name" value="M42_Frv"/>
    <property type="match status" value="1"/>
</dbReference>
<keyword evidence="2 9" id="KW-0031">Aminopeptidase</keyword>
<reference evidence="9 10" key="1">
    <citation type="submission" date="2015-09" db="EMBL/GenBank/DDBJ databases">
        <authorList>
            <consortium name="Pathogen Informatics"/>
        </authorList>
    </citation>
    <scope>NUCLEOTIDE SEQUENCE [LARGE SCALE GENOMIC DNA]</scope>
    <source>
        <strain evidence="9 10">2789STDY5834856</strain>
    </source>
</reference>
<evidence type="ECO:0000256" key="4">
    <source>
        <dbReference type="ARBA" id="ARBA00022723"/>
    </source>
</evidence>
<feature type="active site" description="Proton acceptor" evidence="7">
    <location>
        <position position="221"/>
    </location>
</feature>
<comment type="similarity">
    <text evidence="1 6">Belongs to the peptidase M42 family.</text>
</comment>
<evidence type="ECO:0000313" key="9">
    <source>
        <dbReference type="EMBL" id="CUO07601.1"/>
    </source>
</evidence>
<accession>A0A174C281</accession>
<dbReference type="EC" id="3.4.11.-" evidence="9"/>
<dbReference type="GO" id="GO:0006508">
    <property type="term" value="P:proteolysis"/>
    <property type="evidence" value="ECO:0007669"/>
    <property type="project" value="UniProtKB-KW"/>
</dbReference>
<feature type="binding site" evidence="8">
    <location>
        <position position="189"/>
    </location>
    <ligand>
        <name>Zn(2+)</name>
        <dbReference type="ChEBI" id="CHEBI:29105"/>
        <label>1</label>
    </ligand>
</feature>
<proteinExistence type="inferred from homology"/>
<feature type="binding site" evidence="8">
    <location>
        <position position="74"/>
    </location>
    <ligand>
        <name>Zn(2+)</name>
        <dbReference type="ChEBI" id="CHEBI:29105"/>
        <label>1</label>
    </ligand>
</feature>
<evidence type="ECO:0000256" key="2">
    <source>
        <dbReference type="ARBA" id="ARBA00022438"/>
    </source>
</evidence>
<gene>
    <name evidence="9" type="primary">ysdC_2</name>
    <name evidence="9" type="ORF">ERS852471_00906</name>
</gene>
<dbReference type="Gene3D" id="3.40.630.10">
    <property type="entry name" value="Zn peptidases"/>
    <property type="match status" value="1"/>
</dbReference>
<feature type="binding site" evidence="8">
    <location>
        <position position="189"/>
    </location>
    <ligand>
        <name>Zn(2+)</name>
        <dbReference type="ChEBI" id="CHEBI:29105"/>
        <label>2</label>
    </ligand>
</feature>
<dbReference type="AlphaFoldDB" id="A0A174C281"/>
<dbReference type="InterPro" id="IPR008007">
    <property type="entry name" value="Peptidase_M42"/>
</dbReference>
<keyword evidence="4 8" id="KW-0479">Metal-binding</keyword>
<name>A0A174C281_9CLOT</name>
<dbReference type="Gene3D" id="2.40.30.40">
    <property type="entry name" value="Peptidase M42, domain 2"/>
    <property type="match status" value="1"/>
</dbReference>
<comment type="cofactor">
    <cofactor evidence="8">
        <name>a divalent metal cation</name>
        <dbReference type="ChEBI" id="CHEBI:60240"/>
    </cofactor>
    <text evidence="8">Binds 2 divalent metal cations per subunit.</text>
</comment>
<dbReference type="GO" id="GO:0004177">
    <property type="term" value="F:aminopeptidase activity"/>
    <property type="evidence" value="ECO:0007669"/>
    <property type="project" value="UniProtKB-UniRule"/>
</dbReference>